<dbReference type="Pfam" id="PF02909">
    <property type="entry name" value="TetR_C_1"/>
    <property type="match status" value="1"/>
</dbReference>
<evidence type="ECO:0000256" key="2">
    <source>
        <dbReference type="ARBA" id="ARBA00023015"/>
    </source>
</evidence>
<dbReference type="PANTHER" id="PTHR30055:SF234">
    <property type="entry name" value="HTH-TYPE TRANSCRIPTIONAL REGULATOR BETI"/>
    <property type="match status" value="1"/>
</dbReference>
<dbReference type="PRINTS" id="PR00455">
    <property type="entry name" value="HTHTETR"/>
</dbReference>
<dbReference type="PANTHER" id="PTHR30055">
    <property type="entry name" value="HTH-TYPE TRANSCRIPTIONAL REGULATOR RUTR"/>
    <property type="match status" value="1"/>
</dbReference>
<name>A0A2B7JMC7_CUTAC</name>
<feature type="domain" description="HTH tetR-type" evidence="6">
    <location>
        <begin position="17"/>
        <end position="77"/>
    </location>
</feature>
<dbReference type="PRINTS" id="PR00400">
    <property type="entry name" value="TETREPRESSOR"/>
</dbReference>
<dbReference type="Gene3D" id="1.10.357.10">
    <property type="entry name" value="Tetracycline Repressor, domain 2"/>
    <property type="match status" value="1"/>
</dbReference>
<dbReference type="EMBL" id="CP031442">
    <property type="protein sequence ID" value="AXM05782.1"/>
    <property type="molecule type" value="Genomic_DNA"/>
</dbReference>
<keyword evidence="3 5" id="KW-0238">DNA-binding</keyword>
<accession>A0A2B7JMC7</accession>
<dbReference type="InterPro" id="IPR009057">
    <property type="entry name" value="Homeodomain-like_sf"/>
</dbReference>
<dbReference type="OrthoDB" id="3819648at2"/>
<dbReference type="GO" id="GO:0045892">
    <property type="term" value="P:negative regulation of DNA-templated transcription"/>
    <property type="evidence" value="ECO:0007669"/>
    <property type="project" value="InterPro"/>
</dbReference>
<evidence type="ECO:0000256" key="3">
    <source>
        <dbReference type="ARBA" id="ARBA00023125"/>
    </source>
</evidence>
<dbReference type="Pfam" id="PF00440">
    <property type="entry name" value="TetR_N"/>
    <property type="match status" value="1"/>
</dbReference>
<dbReference type="GO" id="GO:0003700">
    <property type="term" value="F:DNA-binding transcription factor activity"/>
    <property type="evidence" value="ECO:0007669"/>
    <property type="project" value="TreeGrafter"/>
</dbReference>
<gene>
    <name evidence="8" type="ORF">B1B09_08915</name>
    <name evidence="7" type="ORF">DXN06_00305</name>
</gene>
<keyword evidence="1" id="KW-0678">Repressor</keyword>
<dbReference type="InterPro" id="IPR004111">
    <property type="entry name" value="Repressor_TetR_C"/>
</dbReference>
<evidence type="ECO:0000259" key="6">
    <source>
        <dbReference type="PROSITE" id="PS50977"/>
    </source>
</evidence>
<dbReference type="InterPro" id="IPR003012">
    <property type="entry name" value="Tet_transcr_reg_TetR"/>
</dbReference>
<protein>
    <submittedName>
        <fullName evidence="8">TetR family transcriptional regulator</fullName>
    </submittedName>
</protein>
<dbReference type="AlphaFoldDB" id="A0A2B7JMC7"/>
<dbReference type="InterPro" id="IPR050109">
    <property type="entry name" value="HTH-type_TetR-like_transc_reg"/>
</dbReference>
<evidence type="ECO:0000313" key="8">
    <source>
        <dbReference type="EMBL" id="PGF33051.1"/>
    </source>
</evidence>
<evidence type="ECO:0000256" key="4">
    <source>
        <dbReference type="ARBA" id="ARBA00023163"/>
    </source>
</evidence>
<evidence type="ECO:0000256" key="5">
    <source>
        <dbReference type="PROSITE-ProRule" id="PRU00335"/>
    </source>
</evidence>
<dbReference type="InterPro" id="IPR001647">
    <property type="entry name" value="HTH_TetR"/>
</dbReference>
<organism evidence="8 9">
    <name type="scientific">Cutibacterium acnes</name>
    <name type="common">Propionibacterium acnes</name>
    <dbReference type="NCBI Taxonomy" id="1747"/>
    <lineage>
        <taxon>Bacteria</taxon>
        <taxon>Bacillati</taxon>
        <taxon>Actinomycetota</taxon>
        <taxon>Actinomycetes</taxon>
        <taxon>Propionibacteriales</taxon>
        <taxon>Propionibacteriaceae</taxon>
        <taxon>Cutibacterium</taxon>
    </lineage>
</organism>
<reference evidence="8 9" key="1">
    <citation type="submission" date="2017-02" db="EMBL/GenBank/DDBJ databases">
        <title>Prevalence of linear plasmids in Cutibacterium acnes isolates obtained from cancerous prostatic tissue.</title>
        <authorList>
            <person name="Davidsson S."/>
            <person name="Bruggemann H."/>
        </authorList>
    </citation>
    <scope>NUCLEOTIDE SEQUENCE [LARGE SCALE GENOMIC DNA]</scope>
    <source>
        <strain evidence="8 9">11-78</strain>
    </source>
</reference>
<feature type="DNA-binding region" description="H-T-H motif" evidence="5">
    <location>
        <begin position="40"/>
        <end position="59"/>
    </location>
</feature>
<dbReference type="GO" id="GO:0000976">
    <property type="term" value="F:transcription cis-regulatory region binding"/>
    <property type="evidence" value="ECO:0007669"/>
    <property type="project" value="TreeGrafter"/>
</dbReference>
<evidence type="ECO:0000313" key="10">
    <source>
        <dbReference type="Proteomes" id="UP000256621"/>
    </source>
</evidence>
<dbReference type="InterPro" id="IPR036271">
    <property type="entry name" value="Tet_transcr_reg_TetR-rel_C_sf"/>
</dbReference>
<dbReference type="Proteomes" id="UP000226191">
    <property type="component" value="Unassembled WGS sequence"/>
</dbReference>
<dbReference type="Proteomes" id="UP000256621">
    <property type="component" value="Chromosome"/>
</dbReference>
<dbReference type="Gene3D" id="1.10.10.60">
    <property type="entry name" value="Homeodomain-like"/>
    <property type="match status" value="1"/>
</dbReference>
<dbReference type="GO" id="GO:0046677">
    <property type="term" value="P:response to antibiotic"/>
    <property type="evidence" value="ECO:0007669"/>
    <property type="project" value="InterPro"/>
</dbReference>
<keyword evidence="4" id="KW-0804">Transcription</keyword>
<evidence type="ECO:0000313" key="7">
    <source>
        <dbReference type="EMBL" id="AXM05782.1"/>
    </source>
</evidence>
<evidence type="ECO:0000256" key="1">
    <source>
        <dbReference type="ARBA" id="ARBA00022491"/>
    </source>
</evidence>
<reference evidence="7 10" key="2">
    <citation type="submission" date="2018-08" db="EMBL/GenBank/DDBJ databases">
        <title>Genome sequencing of Cutibacterium acnes KCOM 1315.</title>
        <authorList>
            <person name="Kook J.-K."/>
            <person name="Park S.-N."/>
            <person name="Lim Y.K."/>
        </authorList>
    </citation>
    <scope>NUCLEOTIDE SEQUENCE [LARGE SCALE GENOMIC DNA]</scope>
    <source>
        <strain evidence="7 10">KCOM 1315</strain>
    </source>
</reference>
<evidence type="ECO:0000313" key="9">
    <source>
        <dbReference type="Proteomes" id="UP000226191"/>
    </source>
</evidence>
<dbReference type="OMA" id="MYALGRF"/>
<keyword evidence="2" id="KW-0805">Transcription regulation</keyword>
<dbReference type="RefSeq" id="WP_002516110.1">
    <property type="nucleotide sequence ID" value="NZ_AP019664.1"/>
</dbReference>
<dbReference type="SUPFAM" id="SSF48498">
    <property type="entry name" value="Tetracyclin repressor-like, C-terminal domain"/>
    <property type="match status" value="1"/>
</dbReference>
<dbReference type="EMBL" id="MVCE01000004">
    <property type="protein sequence ID" value="PGF33051.1"/>
    <property type="molecule type" value="Genomic_DNA"/>
</dbReference>
<dbReference type="SUPFAM" id="SSF46689">
    <property type="entry name" value="Homeodomain-like"/>
    <property type="match status" value="1"/>
</dbReference>
<sequence>MWTTPGNGVVVKGVIVSLTKPDVVRAGVEILDAYGLGDLSMRRLAERLGVKAGALYWHVANKQSLLAAVSDEILAVDGGPTTVPSQDAELSDGVDEWARCFRATLLAHRDGAELVASTISVGLGKTDPTVKLRQFMECQGVCRERADSVCRALVHLVLGHTMEEQTRTQLHDLGVVGKIDPARQDDDFDLALAIFVAGLVSLL</sequence>
<proteinExistence type="predicted"/>
<dbReference type="PROSITE" id="PS50977">
    <property type="entry name" value="HTH_TETR_2"/>
    <property type="match status" value="1"/>
</dbReference>